<accession>A0A9J6PHP8</accession>
<protein>
    <submittedName>
        <fullName evidence="2">Uncharacterized protein</fullName>
    </submittedName>
</protein>
<gene>
    <name evidence="2" type="ORF">N5923_00550</name>
</gene>
<proteinExistence type="predicted"/>
<dbReference type="Proteomes" id="UP001064262">
    <property type="component" value="Unassembled WGS sequence"/>
</dbReference>
<sequence length="41" mass="4369">MPASLPPHSTLFTLSVAARLLLSLLPVVLLIAAISWATTPW</sequence>
<reference evidence="2" key="1">
    <citation type="submission" date="2022-09" db="EMBL/GenBank/DDBJ databases">
        <title>Winslowiella arboricola sp. nov., isolated from bleeding cankers on broadleaf hosts.</title>
        <authorList>
            <person name="Brady C."/>
            <person name="Kaur S."/>
            <person name="Crampton B."/>
            <person name="Maddock D."/>
            <person name="Arnold D."/>
            <person name="Denman S."/>
        </authorList>
    </citation>
    <scope>NUCLEOTIDE SEQUENCE</scope>
    <source>
        <strain evidence="2">BAC 15a-03b</strain>
    </source>
</reference>
<keyword evidence="1" id="KW-0812">Transmembrane</keyword>
<evidence type="ECO:0000313" key="2">
    <source>
        <dbReference type="EMBL" id="MCU5775987.1"/>
    </source>
</evidence>
<dbReference type="RefSeq" id="WP_267141411.1">
    <property type="nucleotide sequence ID" value="NZ_JAODIL010000057.1"/>
</dbReference>
<evidence type="ECO:0000313" key="3">
    <source>
        <dbReference type="Proteomes" id="UP001064262"/>
    </source>
</evidence>
<organism evidence="2 3">
    <name type="scientific">Winslowiella arboricola</name>
    <dbReference type="NCBI Taxonomy" id="2978220"/>
    <lineage>
        <taxon>Bacteria</taxon>
        <taxon>Pseudomonadati</taxon>
        <taxon>Pseudomonadota</taxon>
        <taxon>Gammaproteobacteria</taxon>
        <taxon>Enterobacterales</taxon>
        <taxon>Erwiniaceae</taxon>
        <taxon>Winslowiella</taxon>
    </lineage>
</organism>
<keyword evidence="3" id="KW-1185">Reference proteome</keyword>
<dbReference type="EMBL" id="JAODIM010000029">
    <property type="protein sequence ID" value="MCU5775987.1"/>
    <property type="molecule type" value="Genomic_DNA"/>
</dbReference>
<comment type="caution">
    <text evidence="2">The sequence shown here is derived from an EMBL/GenBank/DDBJ whole genome shotgun (WGS) entry which is preliminary data.</text>
</comment>
<evidence type="ECO:0000256" key="1">
    <source>
        <dbReference type="SAM" id="Phobius"/>
    </source>
</evidence>
<name>A0A9J6PHP8_9GAMM</name>
<keyword evidence="1" id="KW-0472">Membrane</keyword>
<dbReference type="AlphaFoldDB" id="A0A9J6PHP8"/>
<keyword evidence="1" id="KW-1133">Transmembrane helix</keyword>
<feature type="transmembrane region" description="Helical" evidence="1">
    <location>
        <begin position="20"/>
        <end position="39"/>
    </location>
</feature>